<gene>
    <name evidence="2" type="ORF">O181_008486</name>
</gene>
<evidence type="ECO:0000256" key="1">
    <source>
        <dbReference type="SAM" id="MobiDB-lite"/>
    </source>
</evidence>
<proteinExistence type="predicted"/>
<organism evidence="2 3">
    <name type="scientific">Austropuccinia psidii MF-1</name>
    <dbReference type="NCBI Taxonomy" id="1389203"/>
    <lineage>
        <taxon>Eukaryota</taxon>
        <taxon>Fungi</taxon>
        <taxon>Dikarya</taxon>
        <taxon>Basidiomycota</taxon>
        <taxon>Pucciniomycotina</taxon>
        <taxon>Pucciniomycetes</taxon>
        <taxon>Pucciniales</taxon>
        <taxon>Sphaerophragmiaceae</taxon>
        <taxon>Austropuccinia</taxon>
    </lineage>
</organism>
<feature type="region of interest" description="Disordered" evidence="1">
    <location>
        <begin position="95"/>
        <end position="130"/>
    </location>
</feature>
<dbReference type="Proteomes" id="UP000765509">
    <property type="component" value="Unassembled WGS sequence"/>
</dbReference>
<keyword evidence="3" id="KW-1185">Reference proteome</keyword>
<name>A0A9Q3BPY5_9BASI</name>
<dbReference type="EMBL" id="AVOT02001964">
    <property type="protein sequence ID" value="MBW0468771.1"/>
    <property type="molecule type" value="Genomic_DNA"/>
</dbReference>
<dbReference type="AlphaFoldDB" id="A0A9Q3BPY5"/>
<protein>
    <submittedName>
        <fullName evidence="2">Uncharacterized protein</fullName>
    </submittedName>
</protein>
<evidence type="ECO:0000313" key="3">
    <source>
        <dbReference type="Proteomes" id="UP000765509"/>
    </source>
</evidence>
<sequence length="130" mass="15237">MPGELENAIKRIFSQSFTLDDISNTLQDVRKYSPYKRSPFKEKQPIRVEIKDKQREIIAELMKKANCCHNFGSTDQYTQNCPKAKKRFYAIEQLLEEESPKEDSESESMGDAIREHSDDYQDPKEELIVE</sequence>
<feature type="compositionally biased region" description="Acidic residues" evidence="1">
    <location>
        <begin position="95"/>
        <end position="108"/>
    </location>
</feature>
<feature type="compositionally biased region" description="Basic and acidic residues" evidence="1">
    <location>
        <begin position="112"/>
        <end position="130"/>
    </location>
</feature>
<evidence type="ECO:0000313" key="2">
    <source>
        <dbReference type="EMBL" id="MBW0468771.1"/>
    </source>
</evidence>
<accession>A0A9Q3BPY5</accession>
<reference evidence="2" key="1">
    <citation type="submission" date="2021-03" db="EMBL/GenBank/DDBJ databases">
        <title>Draft genome sequence of rust myrtle Austropuccinia psidii MF-1, a brazilian biotype.</title>
        <authorList>
            <person name="Quecine M.C."/>
            <person name="Pachon D.M.R."/>
            <person name="Bonatelli M.L."/>
            <person name="Correr F.H."/>
            <person name="Franceschini L.M."/>
            <person name="Leite T.F."/>
            <person name="Margarido G.R.A."/>
            <person name="Almeida C.A."/>
            <person name="Ferrarezi J.A."/>
            <person name="Labate C.A."/>
        </authorList>
    </citation>
    <scope>NUCLEOTIDE SEQUENCE</scope>
    <source>
        <strain evidence="2">MF-1</strain>
    </source>
</reference>
<comment type="caution">
    <text evidence="2">The sequence shown here is derived from an EMBL/GenBank/DDBJ whole genome shotgun (WGS) entry which is preliminary data.</text>
</comment>